<sequence length="104" mass="12060">MEKVTRSRIDNLKGKNGKCESCKKKKPITELPPLVEENVWVPTSQDIRLAFVELSNMKGVSLDKREFINKVYSFIFNEEFNFDCGGCVANQGRKFQHYINQLKD</sequence>
<dbReference type="EMBL" id="LR798237">
    <property type="protein sequence ID" value="CAB5212618.1"/>
    <property type="molecule type" value="Genomic_DNA"/>
</dbReference>
<organism evidence="1">
    <name type="scientific">uncultured Caudovirales phage</name>
    <dbReference type="NCBI Taxonomy" id="2100421"/>
    <lineage>
        <taxon>Viruses</taxon>
        <taxon>Duplodnaviria</taxon>
        <taxon>Heunggongvirae</taxon>
        <taxon>Uroviricota</taxon>
        <taxon>Caudoviricetes</taxon>
        <taxon>Peduoviridae</taxon>
        <taxon>Maltschvirus</taxon>
        <taxon>Maltschvirus maltsch</taxon>
    </lineage>
</organism>
<protein>
    <submittedName>
        <fullName evidence="1">Uncharacterized protein</fullName>
    </submittedName>
</protein>
<accession>A0A6J7WKC7</accession>
<evidence type="ECO:0000313" key="1">
    <source>
        <dbReference type="EMBL" id="CAB5212618.1"/>
    </source>
</evidence>
<proteinExistence type="predicted"/>
<gene>
    <name evidence="1" type="ORF">UFOVP187_36</name>
</gene>
<reference evidence="1" key="1">
    <citation type="submission" date="2020-05" db="EMBL/GenBank/DDBJ databases">
        <authorList>
            <person name="Chiriac C."/>
            <person name="Salcher M."/>
            <person name="Ghai R."/>
            <person name="Kavagutti S V."/>
        </authorList>
    </citation>
    <scope>NUCLEOTIDE SEQUENCE</scope>
</reference>
<name>A0A6J7WKC7_9CAUD</name>